<gene>
    <name evidence="1" type="ORF">RDI58_024706</name>
</gene>
<dbReference type="AlphaFoldDB" id="A0AAN8Y5W6"/>
<name>A0AAN8Y5W6_SOLBU</name>
<dbReference type="SUPFAM" id="SSF102198">
    <property type="entry name" value="Putative cyclase"/>
    <property type="match status" value="1"/>
</dbReference>
<sequence>MSCLKVQHHLLNSKDIIPVEGFNLDDVVPGVYIIHCLLLTLVHLPGASSFSDHFKIAVILFMDKRIR</sequence>
<dbReference type="GO" id="GO:0004061">
    <property type="term" value="F:arylformamidase activity"/>
    <property type="evidence" value="ECO:0007669"/>
    <property type="project" value="InterPro"/>
</dbReference>
<dbReference type="GO" id="GO:0019441">
    <property type="term" value="P:L-tryptophan catabolic process to kynurenine"/>
    <property type="evidence" value="ECO:0007669"/>
    <property type="project" value="InterPro"/>
</dbReference>
<evidence type="ECO:0000313" key="1">
    <source>
        <dbReference type="EMBL" id="KAK6777988.1"/>
    </source>
</evidence>
<reference evidence="1 2" key="1">
    <citation type="submission" date="2024-02" db="EMBL/GenBank/DDBJ databases">
        <title>de novo genome assembly of Solanum bulbocastanum strain 11H21.</title>
        <authorList>
            <person name="Hosaka A.J."/>
        </authorList>
    </citation>
    <scope>NUCLEOTIDE SEQUENCE [LARGE SCALE GENOMIC DNA]</scope>
    <source>
        <tissue evidence="1">Young leaves</tissue>
    </source>
</reference>
<dbReference type="Proteomes" id="UP001371456">
    <property type="component" value="Unassembled WGS sequence"/>
</dbReference>
<evidence type="ECO:0000313" key="2">
    <source>
        <dbReference type="Proteomes" id="UP001371456"/>
    </source>
</evidence>
<comment type="caution">
    <text evidence="1">The sequence shown here is derived from an EMBL/GenBank/DDBJ whole genome shotgun (WGS) entry which is preliminary data.</text>
</comment>
<dbReference type="InterPro" id="IPR037175">
    <property type="entry name" value="KFase_sf"/>
</dbReference>
<accession>A0AAN8Y5W6</accession>
<dbReference type="EMBL" id="JBANQN010000010">
    <property type="protein sequence ID" value="KAK6777988.1"/>
    <property type="molecule type" value="Genomic_DNA"/>
</dbReference>
<protein>
    <submittedName>
        <fullName evidence="1">Uncharacterized protein</fullName>
    </submittedName>
</protein>
<organism evidence="1 2">
    <name type="scientific">Solanum bulbocastanum</name>
    <name type="common">Wild potato</name>
    <dbReference type="NCBI Taxonomy" id="147425"/>
    <lineage>
        <taxon>Eukaryota</taxon>
        <taxon>Viridiplantae</taxon>
        <taxon>Streptophyta</taxon>
        <taxon>Embryophyta</taxon>
        <taxon>Tracheophyta</taxon>
        <taxon>Spermatophyta</taxon>
        <taxon>Magnoliopsida</taxon>
        <taxon>eudicotyledons</taxon>
        <taxon>Gunneridae</taxon>
        <taxon>Pentapetalae</taxon>
        <taxon>asterids</taxon>
        <taxon>lamiids</taxon>
        <taxon>Solanales</taxon>
        <taxon>Solanaceae</taxon>
        <taxon>Solanoideae</taxon>
        <taxon>Solaneae</taxon>
        <taxon>Solanum</taxon>
    </lineage>
</organism>
<proteinExistence type="predicted"/>
<keyword evidence="2" id="KW-1185">Reference proteome</keyword>